<dbReference type="Gene3D" id="3.30.420.150">
    <property type="entry name" value="Exopolyphosphatase. Domain 2"/>
    <property type="match status" value="1"/>
</dbReference>
<dbReference type="CDD" id="cd24054">
    <property type="entry name" value="ASKHA_NBD_AaPPX-GppA_MtPPX2-like"/>
    <property type="match status" value="1"/>
</dbReference>
<evidence type="ECO:0000259" key="1">
    <source>
        <dbReference type="Pfam" id="PF02541"/>
    </source>
</evidence>
<evidence type="ECO:0000313" key="3">
    <source>
        <dbReference type="Proteomes" id="UP000886750"/>
    </source>
</evidence>
<dbReference type="EMBL" id="DXCQ01000028">
    <property type="protein sequence ID" value="HIY96729.1"/>
    <property type="molecule type" value="Genomic_DNA"/>
</dbReference>
<sequence length="288" mass="30405">MKYAVIDIGSNSVRLLLWADGHTIYKKINTTRLGEGIAFTGALSSAAMERTKAAIAGFCAAAEQDGAEKLYAFATAAVRSAKNGAEFVRLVREDCGVEIDVIGGEKEARLGFLGALDGKDGGIIDVGGASTEITVGKGGEIIYAKSADVGAVRLKDVCGSDREKLAAYIADKISVYREVPHSSMYAIGGTATALAALEKEVEPYDPSIIHGTVLAASSIECWADRLLAMTQEERLALKGMDKKRADILGGAALLLYSVLRHIGAECVTVSEKDNLEGYLLTKLRGDAL</sequence>
<gene>
    <name evidence="2" type="ORF">H9729_03500</name>
</gene>
<feature type="domain" description="Ppx/GppA phosphatase N-terminal" evidence="1">
    <location>
        <begin position="22"/>
        <end position="283"/>
    </location>
</feature>
<comment type="caution">
    <text evidence="2">The sequence shown here is derived from an EMBL/GenBank/DDBJ whole genome shotgun (WGS) entry which is preliminary data.</text>
</comment>
<dbReference type="Pfam" id="PF02541">
    <property type="entry name" value="Ppx-GppA"/>
    <property type="match status" value="1"/>
</dbReference>
<dbReference type="PANTHER" id="PTHR30005">
    <property type="entry name" value="EXOPOLYPHOSPHATASE"/>
    <property type="match status" value="1"/>
</dbReference>
<dbReference type="Proteomes" id="UP000886750">
    <property type="component" value="Unassembled WGS sequence"/>
</dbReference>
<dbReference type="InterPro" id="IPR050273">
    <property type="entry name" value="GppA/Ppx_hydrolase"/>
</dbReference>
<proteinExistence type="predicted"/>
<dbReference type="PANTHER" id="PTHR30005:SF13">
    <property type="entry name" value="EXOPOLYPHOSPHATASE 2"/>
    <property type="match status" value="1"/>
</dbReference>
<evidence type="ECO:0000313" key="2">
    <source>
        <dbReference type="EMBL" id="HIY96729.1"/>
    </source>
</evidence>
<reference evidence="2" key="1">
    <citation type="journal article" date="2021" name="PeerJ">
        <title>Extensive microbial diversity within the chicken gut microbiome revealed by metagenomics and culture.</title>
        <authorList>
            <person name="Gilroy R."/>
            <person name="Ravi A."/>
            <person name="Getino M."/>
            <person name="Pursley I."/>
            <person name="Horton D.L."/>
            <person name="Alikhan N.F."/>
            <person name="Baker D."/>
            <person name="Gharbi K."/>
            <person name="Hall N."/>
            <person name="Watson M."/>
            <person name="Adriaenssens E.M."/>
            <person name="Foster-Nyarko E."/>
            <person name="Jarju S."/>
            <person name="Secka A."/>
            <person name="Antonio M."/>
            <person name="Oren A."/>
            <person name="Chaudhuri R.R."/>
            <person name="La Ragione R."/>
            <person name="Hildebrand F."/>
            <person name="Pallen M.J."/>
        </authorList>
    </citation>
    <scope>NUCLEOTIDE SEQUENCE</scope>
    <source>
        <strain evidence="2">1345</strain>
    </source>
</reference>
<organism evidence="2 3">
    <name type="scientific">Candidatus Borkfalkia excrementigallinarum</name>
    <dbReference type="NCBI Taxonomy" id="2838506"/>
    <lineage>
        <taxon>Bacteria</taxon>
        <taxon>Bacillati</taxon>
        <taxon>Bacillota</taxon>
        <taxon>Clostridia</taxon>
        <taxon>Christensenellales</taxon>
        <taxon>Christensenellaceae</taxon>
        <taxon>Candidatus Borkfalkia</taxon>
    </lineage>
</organism>
<dbReference type="InterPro" id="IPR043129">
    <property type="entry name" value="ATPase_NBD"/>
</dbReference>
<dbReference type="SUPFAM" id="SSF53067">
    <property type="entry name" value="Actin-like ATPase domain"/>
    <property type="match status" value="2"/>
</dbReference>
<dbReference type="AlphaFoldDB" id="A0A9D1ZZC0"/>
<reference evidence="2" key="2">
    <citation type="submission" date="2021-04" db="EMBL/GenBank/DDBJ databases">
        <authorList>
            <person name="Gilroy R."/>
        </authorList>
    </citation>
    <scope>NUCLEOTIDE SEQUENCE</scope>
    <source>
        <strain evidence="2">1345</strain>
    </source>
</reference>
<name>A0A9D1ZZC0_9FIRM</name>
<accession>A0A9D1ZZC0</accession>
<dbReference type="Gene3D" id="3.30.420.40">
    <property type="match status" value="1"/>
</dbReference>
<dbReference type="GO" id="GO:0016462">
    <property type="term" value="F:pyrophosphatase activity"/>
    <property type="evidence" value="ECO:0007669"/>
    <property type="project" value="TreeGrafter"/>
</dbReference>
<dbReference type="InterPro" id="IPR003695">
    <property type="entry name" value="Ppx_GppA_N"/>
</dbReference>
<protein>
    <recommendedName>
        <fullName evidence="1">Ppx/GppA phosphatase N-terminal domain-containing protein</fullName>
    </recommendedName>
</protein>